<evidence type="ECO:0000313" key="9">
    <source>
        <dbReference type="Ensembl" id="ENSCCRP00015035836.1"/>
    </source>
</evidence>
<dbReference type="PANTHER" id="PTHR18879:SF20">
    <property type="entry name" value="CENTROSOMAL PROTEIN OF 290 KDA"/>
    <property type="match status" value="1"/>
</dbReference>
<keyword evidence="4" id="KW-0970">Cilium biogenesis/degradation</keyword>
<evidence type="ECO:0000256" key="3">
    <source>
        <dbReference type="ARBA" id="ARBA00022490"/>
    </source>
</evidence>
<sequence length="394" mass="45302">NTEKERALKRTESAQFKGRLNEMLNENKQLEQGMKEILQAIQNTQKKTPTSTGVSIPGETRQCTVRSPTVSGPTLNLCSIAFTQSLHLRTQVDPLTGPNEELRQEMKTASEEAANNLYQLTKANEKIAHLESEVESMSKSAGISIPYKSLALPEEMTPTSAEVINALNEYTIQLLQVCVCVCVCVYHIITETRCNRFSVIRHQQRLLYKEYQRYEGERQTDFTQMEAAVTKRIGYLQRFKCLKFLDGSVCASELERYRNLLQKTITFTLQSFQKENLSLHERINSINKELEISKEKLHTLEQAWENISTTGKRHSAKALANSEIVSVSRRITTLEMKELNERQWAEHAQMMYEHLRNSLKQVEKSNFELETKFAEVDLIYLLYHIASIQNIATI</sequence>
<keyword evidence="6" id="KW-0206">Cytoskeleton</keyword>
<feature type="coiled-coil region" evidence="8">
    <location>
        <begin position="99"/>
        <end position="140"/>
    </location>
</feature>
<evidence type="ECO:0000256" key="7">
    <source>
        <dbReference type="ARBA" id="ARBA00023273"/>
    </source>
</evidence>
<protein>
    <submittedName>
        <fullName evidence="9">Uncharacterized protein</fullName>
    </submittedName>
</protein>
<dbReference type="AlphaFoldDB" id="A0A8C1UDR0"/>
<accession>A0A8C1UDR0</accession>
<evidence type="ECO:0000256" key="2">
    <source>
        <dbReference type="ARBA" id="ARBA00004300"/>
    </source>
</evidence>
<dbReference type="PANTHER" id="PTHR18879">
    <property type="entry name" value="CENTROSOMAL PROTEIN OF 290 KDA"/>
    <property type="match status" value="1"/>
</dbReference>
<dbReference type="GO" id="GO:0043010">
    <property type="term" value="P:camera-type eye development"/>
    <property type="evidence" value="ECO:0007669"/>
    <property type="project" value="TreeGrafter"/>
</dbReference>
<evidence type="ECO:0000256" key="6">
    <source>
        <dbReference type="ARBA" id="ARBA00023212"/>
    </source>
</evidence>
<evidence type="ECO:0000256" key="4">
    <source>
        <dbReference type="ARBA" id="ARBA00022794"/>
    </source>
</evidence>
<dbReference type="GO" id="GO:1905349">
    <property type="term" value="P:ciliary transition zone assembly"/>
    <property type="evidence" value="ECO:0007669"/>
    <property type="project" value="TreeGrafter"/>
</dbReference>
<evidence type="ECO:0000256" key="1">
    <source>
        <dbReference type="ARBA" id="ARBA00004120"/>
    </source>
</evidence>
<dbReference type="GO" id="GO:1905515">
    <property type="term" value="P:non-motile cilium assembly"/>
    <property type="evidence" value="ECO:0007669"/>
    <property type="project" value="TreeGrafter"/>
</dbReference>
<reference evidence="9" key="1">
    <citation type="submission" date="2025-08" db="UniProtKB">
        <authorList>
            <consortium name="Ensembl"/>
        </authorList>
    </citation>
    <scope>IDENTIFICATION</scope>
</reference>
<comment type="subcellular location">
    <subcellularLocation>
        <location evidence="1">Cytoplasm</location>
        <location evidence="1">Cytoskeleton</location>
        <location evidence="1">Cilium basal body</location>
    </subcellularLocation>
    <subcellularLocation>
        <location evidence="2">Cytoplasm</location>
        <location evidence="2">Cytoskeleton</location>
        <location evidence="2">Microtubule organizing center</location>
        <location evidence="2">Centrosome</location>
    </subcellularLocation>
</comment>
<dbReference type="Ensembl" id="ENSCCRT00015037080.1">
    <property type="protein sequence ID" value="ENSCCRP00015035836.1"/>
    <property type="gene ID" value="ENSCCRG00015014938.1"/>
</dbReference>
<feature type="coiled-coil region" evidence="8">
    <location>
        <begin position="345"/>
        <end position="372"/>
    </location>
</feature>
<evidence type="ECO:0000256" key="5">
    <source>
        <dbReference type="ARBA" id="ARBA00023054"/>
    </source>
</evidence>
<dbReference type="Proteomes" id="UP000694700">
    <property type="component" value="Unplaced"/>
</dbReference>
<keyword evidence="3" id="KW-0963">Cytoplasm</keyword>
<dbReference type="GO" id="GO:0035869">
    <property type="term" value="C:ciliary transition zone"/>
    <property type="evidence" value="ECO:0007669"/>
    <property type="project" value="TreeGrafter"/>
</dbReference>
<name>A0A8C1UDR0_CYPCA</name>
<proteinExistence type="predicted"/>
<feature type="coiled-coil region" evidence="8">
    <location>
        <begin position="13"/>
        <end position="47"/>
    </location>
</feature>
<keyword evidence="7" id="KW-0966">Cell projection</keyword>
<evidence type="ECO:0000256" key="8">
    <source>
        <dbReference type="SAM" id="Coils"/>
    </source>
</evidence>
<dbReference type="GO" id="GO:0001822">
    <property type="term" value="P:kidney development"/>
    <property type="evidence" value="ECO:0007669"/>
    <property type="project" value="TreeGrafter"/>
</dbReference>
<keyword evidence="5 8" id="KW-0175">Coiled coil</keyword>
<evidence type="ECO:0000313" key="10">
    <source>
        <dbReference type="Proteomes" id="UP000694700"/>
    </source>
</evidence>
<organism evidence="9 10">
    <name type="scientific">Cyprinus carpio</name>
    <name type="common">Common carp</name>
    <dbReference type="NCBI Taxonomy" id="7962"/>
    <lineage>
        <taxon>Eukaryota</taxon>
        <taxon>Metazoa</taxon>
        <taxon>Chordata</taxon>
        <taxon>Craniata</taxon>
        <taxon>Vertebrata</taxon>
        <taxon>Euteleostomi</taxon>
        <taxon>Actinopterygii</taxon>
        <taxon>Neopterygii</taxon>
        <taxon>Teleostei</taxon>
        <taxon>Ostariophysi</taxon>
        <taxon>Cypriniformes</taxon>
        <taxon>Cyprinidae</taxon>
        <taxon>Cyprininae</taxon>
        <taxon>Cyprinus</taxon>
    </lineage>
</organism>
<dbReference type="GO" id="GO:0034451">
    <property type="term" value="C:centriolar satellite"/>
    <property type="evidence" value="ECO:0007669"/>
    <property type="project" value="TreeGrafter"/>
</dbReference>
<feature type="coiled-coil region" evidence="8">
    <location>
        <begin position="269"/>
        <end position="303"/>
    </location>
</feature>
<dbReference type="InterPro" id="IPR026201">
    <property type="entry name" value="Cep290"/>
</dbReference>
<dbReference type="GO" id="GO:0097711">
    <property type="term" value="P:ciliary basal body-plasma membrane docking"/>
    <property type="evidence" value="ECO:0007669"/>
    <property type="project" value="TreeGrafter"/>
</dbReference>